<comment type="similarity">
    <text evidence="1">Belongs to the arrestin family.</text>
</comment>
<sequence>MGLTNFQIVLDSPTGAYYAGTNVTGKLQFTLDKPKKIRAIIIQFLGVAKTSWSETESVRRNDGNTGNETVTFTATEEYFSNKYNLAGGPNSEIEIPPGDHVYPFSTTLPPLLPSTFDGEHGNIHYTVRATLDRPWKFDQNCEKVFTVVTPVDLNYNAKAKEPVKLVLEKYFCCCWCKSGPLAVVINLPYSGFVPGQNIPVTLEVDNASNVRVDNVVIKLEKVLKWKAREPKNKEREDKVEIVKVTLDAVEPHGSQTYTQQLAVPVMPPCNLDQCSIINCSYTLQVTAAVSGCHSNLYGEVPIFLGTVPVYQTPTAPNSTPAAPPSAPPAGDGSQQPGVGFNVNPGPTEGNMYPVLRRRGNSSYEELPQTDSEFR</sequence>
<accession>A0A1B6ME34</accession>
<evidence type="ECO:0000256" key="1">
    <source>
        <dbReference type="ARBA" id="ARBA00005298"/>
    </source>
</evidence>
<gene>
    <name evidence="5" type="ORF">g.37336</name>
</gene>
<dbReference type="SMART" id="SM01017">
    <property type="entry name" value="Arrestin_C"/>
    <property type="match status" value="1"/>
</dbReference>
<dbReference type="PANTHER" id="PTHR11188:SF176">
    <property type="entry name" value="ARRESTIN DOMAIN-CONTAINING PROTEIN 1"/>
    <property type="match status" value="1"/>
</dbReference>
<reference evidence="5" key="1">
    <citation type="submission" date="2015-11" db="EMBL/GenBank/DDBJ databases">
        <title>De novo transcriptome assembly of four potential Pierce s Disease insect vectors from Arizona vineyards.</title>
        <authorList>
            <person name="Tassone E.E."/>
        </authorList>
    </citation>
    <scope>NUCLEOTIDE SEQUENCE</scope>
</reference>
<evidence type="ECO:0000256" key="2">
    <source>
        <dbReference type="ARBA" id="ARBA00022606"/>
    </source>
</evidence>
<name>A0A1B6ME34_9HEMI</name>
<feature type="region of interest" description="Disordered" evidence="3">
    <location>
        <begin position="314"/>
        <end position="374"/>
    </location>
</feature>
<dbReference type="InterPro" id="IPR014756">
    <property type="entry name" value="Ig_E-set"/>
</dbReference>
<dbReference type="InterPro" id="IPR011021">
    <property type="entry name" value="Arrestin-like_N"/>
</dbReference>
<dbReference type="Pfam" id="PF02752">
    <property type="entry name" value="Arrestin_C"/>
    <property type="match status" value="1"/>
</dbReference>
<organism evidence="5">
    <name type="scientific">Graphocephala atropunctata</name>
    <dbReference type="NCBI Taxonomy" id="36148"/>
    <lineage>
        <taxon>Eukaryota</taxon>
        <taxon>Metazoa</taxon>
        <taxon>Ecdysozoa</taxon>
        <taxon>Arthropoda</taxon>
        <taxon>Hexapoda</taxon>
        <taxon>Insecta</taxon>
        <taxon>Pterygota</taxon>
        <taxon>Neoptera</taxon>
        <taxon>Paraneoptera</taxon>
        <taxon>Hemiptera</taxon>
        <taxon>Auchenorrhyncha</taxon>
        <taxon>Membracoidea</taxon>
        <taxon>Cicadellidae</taxon>
        <taxon>Cicadellinae</taxon>
        <taxon>Cicadellini</taxon>
        <taxon>Graphocephala</taxon>
    </lineage>
</organism>
<dbReference type="InterPro" id="IPR014752">
    <property type="entry name" value="Arrestin-like_C"/>
</dbReference>
<proteinExistence type="inferred from homology"/>
<dbReference type="InterPro" id="IPR050357">
    <property type="entry name" value="Arrestin_domain-protein"/>
</dbReference>
<dbReference type="InterPro" id="IPR011022">
    <property type="entry name" value="Arrestin_C-like"/>
</dbReference>
<feature type="domain" description="Arrestin C-terminal-like" evidence="4">
    <location>
        <begin position="177"/>
        <end position="309"/>
    </location>
</feature>
<dbReference type="Pfam" id="PF00339">
    <property type="entry name" value="Arrestin_N"/>
    <property type="match status" value="1"/>
</dbReference>
<evidence type="ECO:0000259" key="4">
    <source>
        <dbReference type="SMART" id="SM01017"/>
    </source>
</evidence>
<dbReference type="EMBL" id="GEBQ01005813">
    <property type="protein sequence ID" value="JAT34164.1"/>
    <property type="molecule type" value="Transcribed_RNA"/>
</dbReference>
<protein>
    <recommendedName>
        <fullName evidence="4">Arrestin C-terminal-like domain-containing protein</fullName>
    </recommendedName>
</protein>
<dbReference type="AlphaFoldDB" id="A0A1B6ME34"/>
<dbReference type="GO" id="GO:0015031">
    <property type="term" value="P:protein transport"/>
    <property type="evidence" value="ECO:0007669"/>
    <property type="project" value="TreeGrafter"/>
</dbReference>
<dbReference type="Gene3D" id="2.60.40.640">
    <property type="match status" value="2"/>
</dbReference>
<evidence type="ECO:0000256" key="3">
    <source>
        <dbReference type="SAM" id="MobiDB-lite"/>
    </source>
</evidence>
<dbReference type="GO" id="GO:0005737">
    <property type="term" value="C:cytoplasm"/>
    <property type="evidence" value="ECO:0007669"/>
    <property type="project" value="TreeGrafter"/>
</dbReference>
<evidence type="ECO:0000313" key="5">
    <source>
        <dbReference type="EMBL" id="JAT34164.1"/>
    </source>
</evidence>
<keyword evidence="2" id="KW-0716">Sensory transduction</keyword>
<dbReference type="PANTHER" id="PTHR11188">
    <property type="entry name" value="ARRESTIN DOMAIN CONTAINING PROTEIN"/>
    <property type="match status" value="1"/>
</dbReference>
<dbReference type="SUPFAM" id="SSF81296">
    <property type="entry name" value="E set domains"/>
    <property type="match status" value="2"/>
</dbReference>